<dbReference type="InterPro" id="IPR033721">
    <property type="entry name" value="ProRS_core_arch_euk"/>
</dbReference>
<evidence type="ECO:0000256" key="2">
    <source>
        <dbReference type="ARBA" id="ARBA00022741"/>
    </source>
</evidence>
<dbReference type="GO" id="GO:0004827">
    <property type="term" value="F:proline-tRNA ligase activity"/>
    <property type="evidence" value="ECO:0007669"/>
    <property type="project" value="UniProtKB-UniRule"/>
</dbReference>
<dbReference type="Proteomes" id="UP000228896">
    <property type="component" value="Unassembled WGS sequence"/>
</dbReference>
<dbReference type="NCBIfam" id="TIGR00408">
    <property type="entry name" value="proS_fam_I"/>
    <property type="match status" value="1"/>
</dbReference>
<dbReference type="Gene3D" id="3.30.110.30">
    <property type="entry name" value="C-terminal domain of ProRS"/>
    <property type="match status" value="1"/>
</dbReference>
<keyword evidence="8" id="KW-0963">Cytoplasm</keyword>
<dbReference type="InterPro" id="IPR006195">
    <property type="entry name" value="aa-tRNA-synth_II"/>
</dbReference>
<dbReference type="SUPFAM" id="SSF52954">
    <property type="entry name" value="Class II aaRS ABD-related"/>
    <property type="match status" value="1"/>
</dbReference>
<gene>
    <name evidence="8" type="primary">proS</name>
    <name evidence="10" type="ORF">COS18_00915</name>
</gene>
<proteinExistence type="inferred from homology"/>
<evidence type="ECO:0000256" key="6">
    <source>
        <dbReference type="ARBA" id="ARBA00047671"/>
    </source>
</evidence>
<dbReference type="InterPro" id="IPR017449">
    <property type="entry name" value="Pro-tRNA_synth_II"/>
</dbReference>
<comment type="similarity">
    <text evidence="7 8">Belongs to the class-II aminoacyl-tRNA synthetase family. ProS type 3 subfamily.</text>
</comment>
<dbReference type="InterPro" id="IPR004499">
    <property type="entry name" value="Pro-tRNA-ligase_IIa_arc-type"/>
</dbReference>
<comment type="caution">
    <text evidence="10">The sequence shown here is derived from an EMBL/GenBank/DDBJ whole genome shotgun (WGS) entry which is preliminary data.</text>
</comment>
<dbReference type="InterPro" id="IPR036621">
    <property type="entry name" value="Anticodon-bd_dom_sf"/>
</dbReference>
<organism evidence="10 11">
    <name type="scientific">Candidatus Falkowbacteria bacterium CG02_land_8_20_14_3_00_36_14</name>
    <dbReference type="NCBI Taxonomy" id="1974560"/>
    <lineage>
        <taxon>Bacteria</taxon>
        <taxon>Candidatus Falkowiibacteriota</taxon>
    </lineage>
</organism>
<dbReference type="PANTHER" id="PTHR43382:SF2">
    <property type="entry name" value="BIFUNCTIONAL GLUTAMATE_PROLINE--TRNA LIGASE"/>
    <property type="match status" value="1"/>
</dbReference>
<dbReference type="HAMAP" id="MF_01571">
    <property type="entry name" value="Pro_tRNA_synth_type3"/>
    <property type="match status" value="1"/>
</dbReference>
<evidence type="ECO:0000256" key="7">
    <source>
        <dbReference type="ARBA" id="ARBA00060806"/>
    </source>
</evidence>
<dbReference type="PRINTS" id="PR01046">
    <property type="entry name" value="TRNASYNTHPRO"/>
</dbReference>
<dbReference type="GO" id="GO:0017101">
    <property type="term" value="C:aminoacyl-tRNA synthetase multienzyme complex"/>
    <property type="evidence" value="ECO:0007669"/>
    <property type="project" value="TreeGrafter"/>
</dbReference>
<dbReference type="InterPro" id="IPR002314">
    <property type="entry name" value="aa-tRNA-synt_IIb"/>
</dbReference>
<evidence type="ECO:0000256" key="4">
    <source>
        <dbReference type="ARBA" id="ARBA00022917"/>
    </source>
</evidence>
<dbReference type="Pfam" id="PF00587">
    <property type="entry name" value="tRNA-synt_2b"/>
    <property type="match status" value="1"/>
</dbReference>
<dbReference type="CDD" id="cd00778">
    <property type="entry name" value="ProRS_core_arch_euk"/>
    <property type="match status" value="1"/>
</dbReference>
<evidence type="ECO:0000313" key="10">
    <source>
        <dbReference type="EMBL" id="PIV52020.1"/>
    </source>
</evidence>
<name>A0A2M7DQI6_9BACT</name>
<feature type="domain" description="Aminoacyl-transfer RNA synthetases class-II family profile" evidence="9">
    <location>
        <begin position="38"/>
        <end position="280"/>
    </location>
</feature>
<protein>
    <recommendedName>
        <fullName evidence="8">Proline--tRNA ligase</fullName>
        <ecNumber evidence="8">6.1.1.15</ecNumber>
    </recommendedName>
    <alternativeName>
        <fullName evidence="8">Prolyl-tRNA synthetase</fullName>
        <shortName evidence="8">ProRS</shortName>
    </alternativeName>
</protein>
<dbReference type="CDD" id="cd00862">
    <property type="entry name" value="ProRS_anticodon_zinc"/>
    <property type="match status" value="1"/>
</dbReference>
<dbReference type="InterPro" id="IPR004154">
    <property type="entry name" value="Anticodon-bd"/>
</dbReference>
<dbReference type="Gene3D" id="3.40.50.800">
    <property type="entry name" value="Anticodon-binding domain"/>
    <property type="match status" value="1"/>
</dbReference>
<reference evidence="11" key="1">
    <citation type="submission" date="2017-09" db="EMBL/GenBank/DDBJ databases">
        <title>Depth-based differentiation of microbial function through sediment-hosted aquifers and enrichment of novel symbionts in the deep terrestrial subsurface.</title>
        <authorList>
            <person name="Probst A.J."/>
            <person name="Ladd B."/>
            <person name="Jarett J.K."/>
            <person name="Geller-Mcgrath D.E."/>
            <person name="Sieber C.M.K."/>
            <person name="Emerson J.B."/>
            <person name="Anantharaman K."/>
            <person name="Thomas B.C."/>
            <person name="Malmstrom R."/>
            <person name="Stieglmeier M."/>
            <person name="Klingl A."/>
            <person name="Woyke T."/>
            <person name="Ryan C.M."/>
            <person name="Banfield J.F."/>
        </authorList>
    </citation>
    <scope>NUCLEOTIDE SEQUENCE [LARGE SCALE GENOMIC DNA]</scope>
</reference>
<dbReference type="SUPFAM" id="SSF64586">
    <property type="entry name" value="C-terminal domain of ProRS"/>
    <property type="match status" value="1"/>
</dbReference>
<evidence type="ECO:0000259" key="9">
    <source>
        <dbReference type="PROSITE" id="PS50862"/>
    </source>
</evidence>
<dbReference type="Pfam" id="PF03129">
    <property type="entry name" value="HGTP_anticodon"/>
    <property type="match status" value="1"/>
</dbReference>
<dbReference type="InterPro" id="IPR045864">
    <property type="entry name" value="aa-tRNA-synth_II/BPL/LPL"/>
</dbReference>
<dbReference type="Gene3D" id="3.30.930.10">
    <property type="entry name" value="Bira Bifunctional Protein, Domain 2"/>
    <property type="match status" value="1"/>
</dbReference>
<evidence type="ECO:0000256" key="3">
    <source>
        <dbReference type="ARBA" id="ARBA00022840"/>
    </source>
</evidence>
<evidence type="ECO:0000256" key="8">
    <source>
        <dbReference type="HAMAP-Rule" id="MF_01571"/>
    </source>
</evidence>
<dbReference type="EMBL" id="PETS01000017">
    <property type="protein sequence ID" value="PIV52020.1"/>
    <property type="molecule type" value="Genomic_DNA"/>
</dbReference>
<accession>A0A2M7DQI6</accession>
<dbReference type="Pfam" id="PF09180">
    <property type="entry name" value="ProRS-C_1"/>
    <property type="match status" value="1"/>
</dbReference>
<keyword evidence="4 8" id="KW-0648">Protein biosynthesis</keyword>
<keyword evidence="3 8" id="KW-0067">ATP-binding</keyword>
<dbReference type="SMART" id="SM00946">
    <property type="entry name" value="ProRS-C_1"/>
    <property type="match status" value="1"/>
</dbReference>
<dbReference type="GO" id="GO:0006433">
    <property type="term" value="P:prolyl-tRNA aminoacylation"/>
    <property type="evidence" value="ECO:0007669"/>
    <property type="project" value="UniProtKB-UniRule"/>
</dbReference>
<dbReference type="PANTHER" id="PTHR43382">
    <property type="entry name" value="PROLYL-TRNA SYNTHETASE"/>
    <property type="match status" value="1"/>
</dbReference>
<dbReference type="AlphaFoldDB" id="A0A2M7DQI6"/>
<comment type="catalytic activity">
    <reaction evidence="6 8">
        <text>tRNA(Pro) + L-proline + ATP = L-prolyl-tRNA(Pro) + AMP + diphosphate</text>
        <dbReference type="Rhea" id="RHEA:14305"/>
        <dbReference type="Rhea" id="RHEA-COMP:9700"/>
        <dbReference type="Rhea" id="RHEA-COMP:9702"/>
        <dbReference type="ChEBI" id="CHEBI:30616"/>
        <dbReference type="ChEBI" id="CHEBI:33019"/>
        <dbReference type="ChEBI" id="CHEBI:60039"/>
        <dbReference type="ChEBI" id="CHEBI:78442"/>
        <dbReference type="ChEBI" id="CHEBI:78532"/>
        <dbReference type="ChEBI" id="CHEBI:456215"/>
        <dbReference type="EC" id="6.1.1.15"/>
    </reaction>
</comment>
<dbReference type="EC" id="6.1.1.15" evidence="8"/>
<keyword evidence="1 8" id="KW-0436">Ligase</keyword>
<evidence type="ECO:0000256" key="5">
    <source>
        <dbReference type="ARBA" id="ARBA00023146"/>
    </source>
</evidence>
<keyword evidence="5 8" id="KW-0030">Aminoacyl-tRNA synthetase</keyword>
<sequence length="477" mass="54700">MKKITKRSENYSEWYLDIIAGADLAEHAPVRGCMIIKPYGYAIWEKMVGILDNMIKGKGVANAYFPLFIPESFLKREAEHVKGFSPELAVVTHGGGKKLEEPLAIRPTSETIIYEAFSRWIQSYRDLPLVINQWANVVRWEMRPRLFLRTTEFLWQEGHTAHATLEEAEKYALMILKDIYEHFAEKYLAMPVHMGQKSEGEKFAGALKTYCIEALMQDGKSLQAGTSHNLGDHFAKSFKVKYFNKDGQTQYACQTSWGVSTRLIGGLIMSHSDDKGLVLPPLIAPIQVIIIPIAREESDPVFKEAKKMQVELSSIYSAKLDERLDLRPGEKYYEWERKGIPIRVEIGPRDLEKNQAVIVRRDTGAKENCQINLLRERVKKLLEEIQANLFATALKRRQENSQNADTWEEFYNAIKRGGYVFSHWCGDETCEAQIKEKVKAVSRCLPLNGTEENGEHYCVHCGKKTSYQKRWIFASAY</sequence>
<evidence type="ECO:0000313" key="11">
    <source>
        <dbReference type="Proteomes" id="UP000228896"/>
    </source>
</evidence>
<dbReference type="SUPFAM" id="SSF55681">
    <property type="entry name" value="Class II aaRS and biotin synthetases"/>
    <property type="match status" value="1"/>
</dbReference>
<evidence type="ECO:0000256" key="1">
    <source>
        <dbReference type="ARBA" id="ARBA00022598"/>
    </source>
</evidence>
<dbReference type="InterPro" id="IPR016061">
    <property type="entry name" value="Pro-tRNA_ligase_II_C"/>
</dbReference>
<dbReference type="InterPro" id="IPR002316">
    <property type="entry name" value="Pro-tRNA-ligase_IIa"/>
</dbReference>
<dbReference type="FunFam" id="3.30.930.10:FF:000023">
    <property type="entry name" value="Proline--tRNA ligase"/>
    <property type="match status" value="1"/>
</dbReference>
<keyword evidence="2 8" id="KW-0547">Nucleotide-binding</keyword>
<dbReference type="PROSITE" id="PS50862">
    <property type="entry name" value="AA_TRNA_LIGASE_II"/>
    <property type="match status" value="1"/>
</dbReference>
<dbReference type="GO" id="GO:0005737">
    <property type="term" value="C:cytoplasm"/>
    <property type="evidence" value="ECO:0007669"/>
    <property type="project" value="UniProtKB-SubCell"/>
</dbReference>
<dbReference type="GO" id="GO:0005524">
    <property type="term" value="F:ATP binding"/>
    <property type="evidence" value="ECO:0007669"/>
    <property type="project" value="UniProtKB-UniRule"/>
</dbReference>
<comment type="function">
    <text evidence="8">Catalyzes the attachment of proline to tRNA(Pro) in a two-step reaction: proline is first activated by ATP to form Pro-AMP and then transferred to the acceptor end of tRNA(Pro).</text>
</comment>
<comment type="domain">
    <text evidence="8">Consists of three domains: the N-terminal catalytic domain, the anticodon-binding domain and the C-terminal extension.</text>
</comment>
<comment type="subcellular location">
    <subcellularLocation>
        <location evidence="8">Cytoplasm</location>
    </subcellularLocation>
</comment>
<comment type="subunit">
    <text evidence="8">Homodimer.</text>
</comment>